<evidence type="ECO:0000313" key="1">
    <source>
        <dbReference type="EMBL" id="GAH80177.1"/>
    </source>
</evidence>
<name>X1IEP6_9ZZZZ</name>
<gene>
    <name evidence="1" type="ORF">S03H2_64630</name>
</gene>
<dbReference type="AlphaFoldDB" id="X1IEP6"/>
<accession>X1IEP6</accession>
<protein>
    <submittedName>
        <fullName evidence="1">Uncharacterized protein</fullName>
    </submittedName>
</protein>
<reference evidence="1" key="1">
    <citation type="journal article" date="2014" name="Front. Microbiol.">
        <title>High frequency of phylogenetically diverse reductive dehalogenase-homologous genes in deep subseafloor sedimentary metagenomes.</title>
        <authorList>
            <person name="Kawai M."/>
            <person name="Futagami T."/>
            <person name="Toyoda A."/>
            <person name="Takaki Y."/>
            <person name="Nishi S."/>
            <person name="Hori S."/>
            <person name="Arai W."/>
            <person name="Tsubouchi T."/>
            <person name="Morono Y."/>
            <person name="Uchiyama I."/>
            <person name="Ito T."/>
            <person name="Fujiyama A."/>
            <person name="Inagaki F."/>
            <person name="Takami H."/>
        </authorList>
    </citation>
    <scope>NUCLEOTIDE SEQUENCE</scope>
    <source>
        <strain evidence="1">Expedition CK06-06</strain>
    </source>
</reference>
<dbReference type="EMBL" id="BARU01042007">
    <property type="protein sequence ID" value="GAH80177.1"/>
    <property type="molecule type" value="Genomic_DNA"/>
</dbReference>
<organism evidence="1">
    <name type="scientific">marine sediment metagenome</name>
    <dbReference type="NCBI Taxonomy" id="412755"/>
    <lineage>
        <taxon>unclassified sequences</taxon>
        <taxon>metagenomes</taxon>
        <taxon>ecological metagenomes</taxon>
    </lineage>
</organism>
<feature type="non-terminal residue" evidence="1">
    <location>
        <position position="1"/>
    </location>
</feature>
<proteinExistence type="predicted"/>
<comment type="caution">
    <text evidence="1">The sequence shown here is derived from an EMBL/GenBank/DDBJ whole genome shotgun (WGS) entry which is preliminary data.</text>
</comment>
<sequence length="34" mass="4047">NIDIDHEETKRRKDKIQNLLNKLKEQDKGGDIQL</sequence>